<organism evidence="1">
    <name type="scientific">Candidatus Berkiella aquae</name>
    <dbReference type="NCBI Taxonomy" id="295108"/>
    <lineage>
        <taxon>Bacteria</taxon>
        <taxon>Pseudomonadati</taxon>
        <taxon>Pseudomonadota</taxon>
        <taxon>Gammaproteobacteria</taxon>
        <taxon>Candidatus Berkiellales</taxon>
        <taxon>Candidatus Berkiellaceae</taxon>
        <taxon>Candidatus Berkiella</taxon>
    </lineage>
</organism>
<accession>A0A0Q9YZN5</accession>
<evidence type="ECO:0000313" key="2">
    <source>
        <dbReference type="EMBL" id="MCS5711595.1"/>
    </source>
</evidence>
<dbReference type="AlphaFoldDB" id="A0A0Q9YZN5"/>
<evidence type="ECO:0000313" key="3">
    <source>
        <dbReference type="Proteomes" id="UP000051497"/>
    </source>
</evidence>
<reference evidence="2" key="2">
    <citation type="journal article" date="2016" name="Genome Announc.">
        <title>Draft Genome Sequences of Two Novel Amoeba-Resistant Intranuclear Bacteria, 'Candidatus Berkiella cookevillensis' and 'Candidatus Berkiella aquae'.</title>
        <authorList>
            <person name="Mehari Y.T."/>
            <person name="Arivett B.A."/>
            <person name="Farone A.L."/>
            <person name="Gunderson J.H."/>
            <person name="Farone M.B."/>
        </authorList>
    </citation>
    <scope>NUCLEOTIDE SEQUENCE</scope>
    <source>
        <strain evidence="2">HT99</strain>
    </source>
</reference>
<dbReference type="Proteomes" id="UP000051497">
    <property type="component" value="Unassembled WGS sequence"/>
</dbReference>
<keyword evidence="3" id="KW-1185">Reference proteome</keyword>
<reference evidence="2" key="3">
    <citation type="submission" date="2021-06" db="EMBL/GenBank/DDBJ databases">
        <title>Genomic Description and Analysis of Intracellular Bacteria, Candidatus Berkiella cookevillensis and Candidatus Berkiella aquae.</title>
        <authorList>
            <person name="Kidane D.T."/>
            <person name="Mehari Y.T."/>
            <person name="Rice F.C."/>
            <person name="Arivett B.A."/>
            <person name="Farone A.L."/>
            <person name="Berk S.G."/>
            <person name="Farone M.B."/>
        </authorList>
    </citation>
    <scope>NUCLEOTIDE SEQUENCE</scope>
    <source>
        <strain evidence="2">HT99</strain>
    </source>
</reference>
<reference evidence="1" key="1">
    <citation type="submission" date="2015-09" db="EMBL/GenBank/DDBJ databases">
        <title>Draft Genome Sequences of Two Novel Amoeba-resistant Intranuclear Bacteria, Candidatus Berkiella cookevillensis and Candidatus Berkiella aquae.</title>
        <authorList>
            <person name="Mehari Y.T."/>
            <person name="Arivett B.A."/>
            <person name="Farone A.L."/>
            <person name="Gunderson J.H."/>
            <person name="Farone M.B."/>
        </authorList>
    </citation>
    <scope>NUCLEOTIDE SEQUENCE [LARGE SCALE GENOMIC DNA]</scope>
    <source>
        <strain evidence="1">HT99</strain>
    </source>
</reference>
<dbReference type="RefSeq" id="WP_075066042.1">
    <property type="nucleotide sequence ID" value="NZ_LKAJ02000001.1"/>
</dbReference>
<dbReference type="InterPro" id="IPR011009">
    <property type="entry name" value="Kinase-like_dom_sf"/>
</dbReference>
<dbReference type="EMBL" id="LKAJ02000001">
    <property type="protein sequence ID" value="MCS5711595.1"/>
    <property type="molecule type" value="Genomic_DNA"/>
</dbReference>
<name>A0A0Q9YZN5_9GAMM</name>
<protein>
    <recommendedName>
        <fullName evidence="4">Protein kinase domain-containing protein</fullName>
    </recommendedName>
</protein>
<proteinExistence type="predicted"/>
<comment type="caution">
    <text evidence="1">The sequence shown here is derived from an EMBL/GenBank/DDBJ whole genome shotgun (WGS) entry which is preliminary data.</text>
</comment>
<gene>
    <name evidence="2" type="ORF">HT99x_009110</name>
    <name evidence="1" type="ORF">HT99x_01420</name>
</gene>
<evidence type="ECO:0000313" key="1">
    <source>
        <dbReference type="EMBL" id="KRG21667.1"/>
    </source>
</evidence>
<sequence length="360" mass="40708">MLTFIDLLPTPLRAIQVGDEVLTFCNFLHRGSGGLTSLYLDQAQNKYVLKSTLGDDASLEAELNERLGRMRRYIKGDDDHDHLLLTYIDGEDVEKALAKHLASPPIDEIGCALFEPAYLENPYLGFKNGLERNLTIAIELVKEQEALYLNNIIHNDVQLANYILTETQGNIKISGIDFGTATDLIKVGSSIKNRQILKENIISLQEALKAILPQRNYQRMISALSKKRTIKHEDIVEALQAQLEPKLTEKQIGLPSFIHALQSMEQSIKSELSTEAMKVNPRHIAFIESRLERSIRQNNVNDTVCYILHGGKLTDRMVEQLTRNPESDLTKLLAPYIQEHELQKLEVGIERLTLSKSRGK</sequence>
<dbReference type="SUPFAM" id="SSF56112">
    <property type="entry name" value="Protein kinase-like (PK-like)"/>
    <property type="match status" value="1"/>
</dbReference>
<evidence type="ECO:0008006" key="4">
    <source>
        <dbReference type="Google" id="ProtNLM"/>
    </source>
</evidence>
<dbReference type="EMBL" id="LKAJ01000004">
    <property type="protein sequence ID" value="KRG21667.1"/>
    <property type="molecule type" value="Genomic_DNA"/>
</dbReference>
<dbReference type="Gene3D" id="1.10.510.10">
    <property type="entry name" value="Transferase(Phosphotransferase) domain 1"/>
    <property type="match status" value="1"/>
</dbReference>